<evidence type="ECO:0000259" key="3">
    <source>
        <dbReference type="PROSITE" id="PS51898"/>
    </source>
</evidence>
<feature type="region of interest" description="Disordered" evidence="2">
    <location>
        <begin position="310"/>
        <end position="336"/>
    </location>
</feature>
<proteinExistence type="predicted"/>
<name>A0A9W6VWA5_9ACTN</name>
<evidence type="ECO:0000256" key="1">
    <source>
        <dbReference type="ARBA" id="ARBA00023172"/>
    </source>
</evidence>
<dbReference type="InterPro" id="IPR002104">
    <property type="entry name" value="Integrase_catalytic"/>
</dbReference>
<keyword evidence="1" id="KW-0233">DNA recombination</keyword>
<evidence type="ECO:0000256" key="2">
    <source>
        <dbReference type="SAM" id="MobiDB-lite"/>
    </source>
</evidence>
<evidence type="ECO:0000313" key="4">
    <source>
        <dbReference type="EMBL" id="GLY82029.1"/>
    </source>
</evidence>
<dbReference type="GO" id="GO:0006310">
    <property type="term" value="P:DNA recombination"/>
    <property type="evidence" value="ECO:0007669"/>
    <property type="project" value="UniProtKB-KW"/>
</dbReference>
<dbReference type="Gene3D" id="1.10.443.10">
    <property type="entry name" value="Intergrase catalytic core"/>
    <property type="match status" value="1"/>
</dbReference>
<gene>
    <name evidence="4" type="ORF">Airi01_102960</name>
</gene>
<comment type="caution">
    <text evidence="4">The sequence shown here is derived from an EMBL/GenBank/DDBJ whole genome shotgun (WGS) entry which is preliminary data.</text>
</comment>
<dbReference type="SUPFAM" id="SSF56349">
    <property type="entry name" value="DNA breaking-rejoining enzymes"/>
    <property type="match status" value="1"/>
</dbReference>
<dbReference type="CDD" id="cd00397">
    <property type="entry name" value="DNA_BRE_C"/>
    <property type="match status" value="1"/>
</dbReference>
<dbReference type="Proteomes" id="UP001165135">
    <property type="component" value="Unassembled WGS sequence"/>
</dbReference>
<evidence type="ECO:0000313" key="5">
    <source>
        <dbReference type="Proteomes" id="UP001165135"/>
    </source>
</evidence>
<reference evidence="4" key="1">
    <citation type="submission" date="2023-03" db="EMBL/GenBank/DDBJ databases">
        <title>Actinoallomurus iriomotensis NBRC 103681.</title>
        <authorList>
            <person name="Ichikawa N."/>
            <person name="Sato H."/>
            <person name="Tonouchi N."/>
        </authorList>
    </citation>
    <scope>NUCLEOTIDE SEQUENCE</scope>
    <source>
        <strain evidence="4">NBRC 103681</strain>
    </source>
</reference>
<dbReference type="RefSeq" id="WP_285637329.1">
    <property type="nucleotide sequence ID" value="NZ_BSTJ01000027.1"/>
</dbReference>
<dbReference type="GO" id="GO:0015074">
    <property type="term" value="P:DNA integration"/>
    <property type="evidence" value="ECO:0007669"/>
    <property type="project" value="InterPro"/>
</dbReference>
<feature type="domain" description="Tyr recombinase" evidence="3">
    <location>
        <begin position="239"/>
        <end position="452"/>
    </location>
</feature>
<dbReference type="EMBL" id="BSTJ01000027">
    <property type="protein sequence ID" value="GLY82029.1"/>
    <property type="molecule type" value="Genomic_DNA"/>
</dbReference>
<dbReference type="PANTHER" id="PTHR30349">
    <property type="entry name" value="PHAGE INTEGRASE-RELATED"/>
    <property type="match status" value="1"/>
</dbReference>
<dbReference type="GO" id="GO:0003677">
    <property type="term" value="F:DNA binding"/>
    <property type="evidence" value="ECO:0007669"/>
    <property type="project" value="InterPro"/>
</dbReference>
<feature type="region of interest" description="Disordered" evidence="2">
    <location>
        <begin position="464"/>
        <end position="488"/>
    </location>
</feature>
<dbReference type="PROSITE" id="PS51898">
    <property type="entry name" value="TYR_RECOMBINASE"/>
    <property type="match status" value="1"/>
</dbReference>
<accession>A0A9W6VWA5</accession>
<dbReference type="PANTHER" id="PTHR30349:SF64">
    <property type="entry name" value="PROPHAGE INTEGRASE INTD-RELATED"/>
    <property type="match status" value="1"/>
</dbReference>
<sequence length="488" mass="54454">MQDITYDVRVHETHVRKGTRVTTYTVRWKVGPKRWSEGFRNKAQSESFRASLITAAKNGEAFSLKTGRPTAWQRDEKAISWYAFSLDYAAAKWPHASPNHRRGIAEALTDATEAMLKTHRGAPTREQLRAALRGWAYSGRLQKQEEAPEGLAPVLRWLDRNTLDMSELDPEGNGPAVARAVLDRLSSKQNGTPAAGSTANRKRMTFNNAMEYACELRILSGNPLKRIKWTKPRTVQALDMRVVVNPEQATRLLTAISHQGEQGPRTVAFFAVMYYAALRPEEAVDLRTEHLISLPNEGWGEMRLTHAEPRSGCRWTNSGKPRDRQPLKHRAPGETRPVPIHPELVRILHHHIEQFKIRPGARLFVGPRGGIMTDRTYLGIWHKARAEALTTEEAASPLAETPYALRHAAVSTWLSAGVPPAQVAAWAGHSVDVLLRVYAKCVAGQEDDAKRRISEATKVAERLTRTTRTAAVPEEIGPDLDGTAADQL</sequence>
<protein>
    <submittedName>
        <fullName evidence="4">Integrase</fullName>
    </submittedName>
</protein>
<dbReference type="AlphaFoldDB" id="A0A9W6VWA5"/>
<organism evidence="4 5">
    <name type="scientific">Actinoallomurus iriomotensis</name>
    <dbReference type="NCBI Taxonomy" id="478107"/>
    <lineage>
        <taxon>Bacteria</taxon>
        <taxon>Bacillati</taxon>
        <taxon>Actinomycetota</taxon>
        <taxon>Actinomycetes</taxon>
        <taxon>Streptosporangiales</taxon>
        <taxon>Thermomonosporaceae</taxon>
        <taxon>Actinoallomurus</taxon>
    </lineage>
</organism>
<dbReference type="InterPro" id="IPR011010">
    <property type="entry name" value="DNA_brk_join_enz"/>
</dbReference>
<dbReference type="InterPro" id="IPR013762">
    <property type="entry name" value="Integrase-like_cat_sf"/>
</dbReference>
<dbReference type="InterPro" id="IPR050090">
    <property type="entry name" value="Tyrosine_recombinase_XerCD"/>
</dbReference>
<dbReference type="Pfam" id="PF00589">
    <property type="entry name" value="Phage_integrase"/>
    <property type="match status" value="1"/>
</dbReference>